<feature type="transmembrane region" description="Helical" evidence="1">
    <location>
        <begin position="6"/>
        <end position="34"/>
    </location>
</feature>
<dbReference type="GO" id="GO:0008233">
    <property type="term" value="F:peptidase activity"/>
    <property type="evidence" value="ECO:0007669"/>
    <property type="project" value="UniProtKB-KW"/>
</dbReference>
<keyword evidence="2" id="KW-0378">Hydrolase</keyword>
<name>A0ABU7TMU6_9HYPH</name>
<evidence type="ECO:0000256" key="1">
    <source>
        <dbReference type="SAM" id="Phobius"/>
    </source>
</evidence>
<keyword evidence="1" id="KW-0812">Transmembrane</keyword>
<evidence type="ECO:0000313" key="3">
    <source>
        <dbReference type="Proteomes" id="UP001355206"/>
    </source>
</evidence>
<keyword evidence="2" id="KW-0645">Protease</keyword>
<gene>
    <name evidence="2" type="ORF">MOTC310_11985</name>
</gene>
<accession>A0ABU7TMU6</accession>
<dbReference type="GO" id="GO:0006508">
    <property type="term" value="P:proteolysis"/>
    <property type="evidence" value="ECO:0007669"/>
    <property type="project" value="UniProtKB-KW"/>
</dbReference>
<organism evidence="2 3">
    <name type="scientific">Methylobacterium oryzae</name>
    <dbReference type="NCBI Taxonomy" id="334852"/>
    <lineage>
        <taxon>Bacteria</taxon>
        <taxon>Pseudomonadati</taxon>
        <taxon>Pseudomonadota</taxon>
        <taxon>Alphaproteobacteria</taxon>
        <taxon>Hyphomicrobiales</taxon>
        <taxon>Methylobacteriaceae</taxon>
        <taxon>Methylobacterium</taxon>
    </lineage>
</organism>
<proteinExistence type="predicted"/>
<keyword evidence="3" id="KW-1185">Reference proteome</keyword>
<dbReference type="Proteomes" id="UP001355206">
    <property type="component" value="Unassembled WGS sequence"/>
</dbReference>
<keyword evidence="1" id="KW-0472">Membrane</keyword>
<sequence>MDESSTIITIITIAGLLAAAVATLFIIGPIYGVWAQRLKGRADLAQAEAETKIAVLQAEREEAAAHHYAEAEVIRAKGVARAIKEVENSLGGPEGYLRWQYVNMLEQQDGVQQIIYVPTEAGLPLLEAGKRPTAALATGGARG</sequence>
<dbReference type="RefSeq" id="WP_331301931.1">
    <property type="nucleotide sequence ID" value="NZ_MLCA01000006.1"/>
</dbReference>
<keyword evidence="1" id="KW-1133">Transmembrane helix</keyword>
<comment type="caution">
    <text evidence="2">The sequence shown here is derived from an EMBL/GenBank/DDBJ whole genome shotgun (WGS) entry which is preliminary data.</text>
</comment>
<protein>
    <submittedName>
        <fullName evidence="2">Membrane protease subunit</fullName>
    </submittedName>
</protein>
<dbReference type="EMBL" id="MLCA01000006">
    <property type="protein sequence ID" value="MEE7491144.1"/>
    <property type="molecule type" value="Genomic_DNA"/>
</dbReference>
<reference evidence="2 3" key="1">
    <citation type="journal article" date="2012" name="Genet. Mol. Biol.">
        <title>Analysis of 16S rRNA and mxaF genes revealing insights into Methylobacterium niche-specific plant association.</title>
        <authorList>
            <person name="Dourado M.N."/>
            <person name="Andreote F.D."/>
            <person name="Dini-Andreote F."/>
            <person name="Conti R."/>
            <person name="Araujo J.M."/>
            <person name="Araujo W.L."/>
        </authorList>
    </citation>
    <scope>NUCLEOTIDE SEQUENCE [LARGE SCALE GENOMIC DNA]</scope>
    <source>
        <strain evidence="2 3">TC3-10</strain>
    </source>
</reference>
<evidence type="ECO:0000313" key="2">
    <source>
        <dbReference type="EMBL" id="MEE7491144.1"/>
    </source>
</evidence>